<gene>
    <name evidence="1" type="ORF">TWF694_008957</name>
</gene>
<dbReference type="Proteomes" id="UP001365542">
    <property type="component" value="Unassembled WGS sequence"/>
</dbReference>
<evidence type="ECO:0000313" key="1">
    <source>
        <dbReference type="EMBL" id="KAK6540135.1"/>
    </source>
</evidence>
<evidence type="ECO:0008006" key="3">
    <source>
        <dbReference type="Google" id="ProtNLM"/>
    </source>
</evidence>
<protein>
    <recommendedName>
        <fullName evidence="3">Heterokaryon incompatibility domain-containing protein</fullName>
    </recommendedName>
</protein>
<comment type="caution">
    <text evidence="1">The sequence shown here is derived from an EMBL/GenBank/DDBJ whole genome shotgun (WGS) entry which is preliminary data.</text>
</comment>
<organism evidence="1 2">
    <name type="scientific">Orbilia ellipsospora</name>
    <dbReference type="NCBI Taxonomy" id="2528407"/>
    <lineage>
        <taxon>Eukaryota</taxon>
        <taxon>Fungi</taxon>
        <taxon>Dikarya</taxon>
        <taxon>Ascomycota</taxon>
        <taxon>Pezizomycotina</taxon>
        <taxon>Orbiliomycetes</taxon>
        <taxon>Orbiliales</taxon>
        <taxon>Orbiliaceae</taxon>
        <taxon>Orbilia</taxon>
    </lineage>
</organism>
<proteinExistence type="predicted"/>
<dbReference type="PANTHER" id="PTHR39596:SF2">
    <property type="entry name" value="HET DOMAIN PROTEIN (AFU_ORTHOLOGUE AFUA_1G17550)-RELATED"/>
    <property type="match status" value="1"/>
</dbReference>
<name>A0AAV9XEF4_9PEZI</name>
<reference evidence="1 2" key="1">
    <citation type="submission" date="2019-10" db="EMBL/GenBank/DDBJ databases">
        <authorList>
            <person name="Palmer J.M."/>
        </authorList>
    </citation>
    <scope>NUCLEOTIDE SEQUENCE [LARGE SCALE GENOMIC DNA]</scope>
    <source>
        <strain evidence="1 2">TWF694</strain>
    </source>
</reference>
<dbReference type="PANTHER" id="PTHR39596">
    <property type="match status" value="1"/>
</dbReference>
<sequence>MVQEIDPETGLLVLDKETVPAFLLGGEGEDSNDPNIQKTSEAWAVYRNSDDRETYDYDTYAPIPIDPNEALVVASNESHNLREGCRNMLDRKILFPAVVDVAEKCRDSRWPVLNCIAGICKGTAVYICDYPGCAAKRERLNRLLPECDWPPFRDWFIQLIACQQNLDPSERTTDPFFHLAAAANSFYWLFDVIKRTPDKGSPPSVIYRTKKGTIGSIDLFAVCDFIHWGLLIQEYMGTEFVIIESWGKDMIPQQVAAKPIADALRQAKEQEYAICPNRLWNLSYISERGEHDLPMILQLAGQHPQLKHAEHESCTASLCAYTSLDATRVKQLHRCDNPIECQKEKLEFDPEYLRVSMTNGGGTSWSITKPFGVSFAREPYVAISHVWSDGTGIGLERPGLVNRCLFEYLAGIVRSLGCQAIWWDTISIPTDPKFRKQAINNMHTNYASAEYVLLHDSYLSNVEWADDGSPCLAVVLSPWFTRGWTALEAAMARRIKVIFKTPGI</sequence>
<dbReference type="EMBL" id="JAVHJO010000005">
    <property type="protein sequence ID" value="KAK6540135.1"/>
    <property type="molecule type" value="Genomic_DNA"/>
</dbReference>
<keyword evidence="2" id="KW-1185">Reference proteome</keyword>
<evidence type="ECO:0000313" key="2">
    <source>
        <dbReference type="Proteomes" id="UP001365542"/>
    </source>
</evidence>
<accession>A0AAV9XEF4</accession>
<dbReference type="AlphaFoldDB" id="A0AAV9XEF4"/>